<evidence type="ECO:0000313" key="4">
    <source>
        <dbReference type="Proteomes" id="UP001242288"/>
    </source>
</evidence>
<evidence type="ECO:0000313" key="1">
    <source>
        <dbReference type="EMBL" id="MCX4149850.1"/>
    </source>
</evidence>
<dbReference type="Proteomes" id="UP001242288">
    <property type="component" value="Unassembled WGS sequence"/>
</dbReference>
<reference evidence="2" key="1">
    <citation type="submission" date="2022-06" db="EMBL/GenBank/DDBJ databases">
        <title>PHB producers.</title>
        <authorList>
            <person name="Besaury L."/>
        </authorList>
    </citation>
    <scope>NUCLEOTIDE SEQUENCE</scope>
    <source>
        <strain evidence="2 3">SEWS6</strain>
    </source>
</reference>
<accession>A0AAP5ER44</accession>
<evidence type="ECO:0000313" key="3">
    <source>
        <dbReference type="Proteomes" id="UP001209412"/>
    </source>
</evidence>
<sequence>MTVVPEKQPSRGSEYVTPLHALSHHRAEFGHEAALDAPTKIVNNMRNAVAECDELKFPSFADVT</sequence>
<keyword evidence="3" id="KW-1185">Reference proteome</keyword>
<dbReference type="RefSeq" id="WP_266260656.1">
    <property type="nucleotide sequence ID" value="NZ_JAMXWF010000034.1"/>
</dbReference>
<evidence type="ECO:0000313" key="2">
    <source>
        <dbReference type="EMBL" id="MDQ6411668.1"/>
    </source>
</evidence>
<dbReference type="EMBL" id="JAMXWF010000034">
    <property type="protein sequence ID" value="MDQ6411668.1"/>
    <property type="molecule type" value="Genomic_DNA"/>
</dbReference>
<dbReference type="AlphaFoldDB" id="A0AAP5ER44"/>
<name>A0AAP5ER44_9BURK</name>
<dbReference type="Proteomes" id="UP001209412">
    <property type="component" value="Unassembled WGS sequence"/>
</dbReference>
<dbReference type="EMBL" id="JAPKHW010000034">
    <property type="protein sequence ID" value="MCX4149850.1"/>
    <property type="molecule type" value="Genomic_DNA"/>
</dbReference>
<proteinExistence type="predicted"/>
<protein>
    <submittedName>
        <fullName evidence="2">Uncharacterized protein</fullName>
    </submittedName>
</protein>
<comment type="caution">
    <text evidence="2">The sequence shown here is derived from an EMBL/GenBank/DDBJ whole genome shotgun (WGS) entry which is preliminary data.</text>
</comment>
<gene>
    <name evidence="2" type="ORF">NIE36_31425</name>
    <name evidence="1" type="ORF">OSB80_31490</name>
</gene>
<organism evidence="2 4">
    <name type="scientific">Paraburkholderia madseniana</name>
    <dbReference type="NCBI Taxonomy" id="2599607"/>
    <lineage>
        <taxon>Bacteria</taxon>
        <taxon>Pseudomonadati</taxon>
        <taxon>Pseudomonadota</taxon>
        <taxon>Betaproteobacteria</taxon>
        <taxon>Burkholderiales</taxon>
        <taxon>Burkholderiaceae</taxon>
        <taxon>Paraburkholderia</taxon>
    </lineage>
</organism>